<gene>
    <name evidence="1" type="ORF">GCM10010993_31720</name>
</gene>
<dbReference type="InterPro" id="IPR032574">
    <property type="entry name" value="DUF4924"/>
</dbReference>
<dbReference type="Pfam" id="PF16271">
    <property type="entry name" value="DUF4924"/>
    <property type="match status" value="1"/>
</dbReference>
<dbReference type="RefSeq" id="WP_188444086.1">
    <property type="nucleotide sequence ID" value="NZ_BMFD01000015.1"/>
</dbReference>
<protein>
    <submittedName>
        <fullName evidence="1">DUF4924 domain-containing protein</fullName>
    </submittedName>
</protein>
<organism evidence="1 2">
    <name type="scientific">Belliella aquatica</name>
    <dbReference type="NCBI Taxonomy" id="1323734"/>
    <lineage>
        <taxon>Bacteria</taxon>
        <taxon>Pseudomonadati</taxon>
        <taxon>Bacteroidota</taxon>
        <taxon>Cytophagia</taxon>
        <taxon>Cytophagales</taxon>
        <taxon>Cyclobacteriaceae</taxon>
        <taxon>Belliella</taxon>
    </lineage>
</organism>
<evidence type="ECO:0000313" key="1">
    <source>
        <dbReference type="EMBL" id="GGC50812.1"/>
    </source>
</evidence>
<name>A0ABQ1N0U0_9BACT</name>
<keyword evidence="2" id="KW-1185">Reference proteome</keyword>
<dbReference type="Proteomes" id="UP000635885">
    <property type="component" value="Unassembled WGS sequence"/>
</dbReference>
<sequence length="174" mass="20122">MKSIAEKKKSQNIAEYIIYMYQMEDLIRAYNFNMEEIRQFVISHYPISDTEKDETRLWFASICEQMISEKITTSGHLSNVQDIVDDLAKIHWTLLKTDKEYFDTYNSAKPYVIEMIMEAGDKPVGNEIQVCLNAIYGLLLAKLKGREIPKGYTEATEAFGNVLSYLSFAYANQK</sequence>
<reference evidence="2" key="1">
    <citation type="journal article" date="2019" name="Int. J. Syst. Evol. Microbiol.">
        <title>The Global Catalogue of Microorganisms (GCM) 10K type strain sequencing project: providing services to taxonomists for standard genome sequencing and annotation.</title>
        <authorList>
            <consortium name="The Broad Institute Genomics Platform"/>
            <consortium name="The Broad Institute Genome Sequencing Center for Infectious Disease"/>
            <person name="Wu L."/>
            <person name="Ma J."/>
        </authorList>
    </citation>
    <scope>NUCLEOTIDE SEQUENCE [LARGE SCALE GENOMIC DNA]</scope>
    <source>
        <strain evidence="2">CGMCC 1.12479</strain>
    </source>
</reference>
<accession>A0ABQ1N0U0</accession>
<comment type="caution">
    <text evidence="1">The sequence shown here is derived from an EMBL/GenBank/DDBJ whole genome shotgun (WGS) entry which is preliminary data.</text>
</comment>
<evidence type="ECO:0000313" key="2">
    <source>
        <dbReference type="Proteomes" id="UP000635885"/>
    </source>
</evidence>
<proteinExistence type="predicted"/>
<dbReference type="EMBL" id="BMFD01000015">
    <property type="protein sequence ID" value="GGC50812.1"/>
    <property type="molecule type" value="Genomic_DNA"/>
</dbReference>